<dbReference type="Proteomes" id="UP000004459">
    <property type="component" value="Unassembled WGS sequence"/>
</dbReference>
<gene>
    <name evidence="1" type="ORF">HMPREF0372_02508</name>
</gene>
<dbReference type="AlphaFoldDB" id="G9YSK1"/>
<reference evidence="1 2" key="1">
    <citation type="submission" date="2011-08" db="EMBL/GenBank/DDBJ databases">
        <authorList>
            <person name="Weinstock G."/>
            <person name="Sodergren E."/>
            <person name="Clifton S."/>
            <person name="Fulton L."/>
            <person name="Fulton B."/>
            <person name="Courtney L."/>
            <person name="Fronick C."/>
            <person name="Harrison M."/>
            <person name="Strong C."/>
            <person name="Farmer C."/>
            <person name="Delahaunty K."/>
            <person name="Markovic C."/>
            <person name="Hall O."/>
            <person name="Minx P."/>
            <person name="Tomlinson C."/>
            <person name="Mitreva M."/>
            <person name="Hou S."/>
            <person name="Chen J."/>
            <person name="Wollam A."/>
            <person name="Pepin K.H."/>
            <person name="Johnson M."/>
            <person name="Bhonagiri V."/>
            <person name="Zhang X."/>
            <person name="Suruliraj S."/>
            <person name="Warren W."/>
            <person name="Chinwalla A."/>
            <person name="Mardis E.R."/>
            <person name="Wilson R.K."/>
        </authorList>
    </citation>
    <scope>NUCLEOTIDE SEQUENCE [LARGE SCALE GENOMIC DNA]</scope>
    <source>
        <strain evidence="1 2">ATCC 29863</strain>
    </source>
</reference>
<evidence type="ECO:0000313" key="2">
    <source>
        <dbReference type="Proteomes" id="UP000004459"/>
    </source>
</evidence>
<protein>
    <submittedName>
        <fullName evidence="1">Uncharacterized protein</fullName>
    </submittedName>
</protein>
<sequence>QMSNMYCSPTRGFPPFPVKVLTFWQKACMIRLVTICNFSFLTVTFRPSRAFFYARTNN</sequence>
<organism evidence="1 2">
    <name type="scientific">Flavonifractor plautii ATCC 29863</name>
    <dbReference type="NCBI Taxonomy" id="411475"/>
    <lineage>
        <taxon>Bacteria</taxon>
        <taxon>Bacillati</taxon>
        <taxon>Bacillota</taxon>
        <taxon>Clostridia</taxon>
        <taxon>Eubacteriales</taxon>
        <taxon>Oscillospiraceae</taxon>
        <taxon>Flavonifractor</taxon>
    </lineage>
</organism>
<proteinExistence type="predicted"/>
<feature type="non-terminal residue" evidence="1">
    <location>
        <position position="1"/>
    </location>
</feature>
<dbReference type="EMBL" id="AGCK01000210">
    <property type="protein sequence ID" value="EHM45635.1"/>
    <property type="molecule type" value="Genomic_DNA"/>
</dbReference>
<name>G9YSK1_FLAPL</name>
<comment type="caution">
    <text evidence="1">The sequence shown here is derived from an EMBL/GenBank/DDBJ whole genome shotgun (WGS) entry which is preliminary data.</text>
</comment>
<evidence type="ECO:0000313" key="1">
    <source>
        <dbReference type="EMBL" id="EHM45635.1"/>
    </source>
</evidence>
<accession>G9YSK1</accession>
<dbReference type="HOGENOM" id="CLU_2966274_0_0_9"/>